<proteinExistence type="predicted"/>
<protein>
    <submittedName>
        <fullName evidence="2">Uncharacterized protein</fullName>
    </submittedName>
</protein>
<accession>A0A383EJA1</accession>
<evidence type="ECO:0000256" key="1">
    <source>
        <dbReference type="SAM" id="MobiDB-lite"/>
    </source>
</evidence>
<dbReference type="EMBL" id="UINC01226071">
    <property type="protein sequence ID" value="SVE56400.1"/>
    <property type="molecule type" value="Genomic_DNA"/>
</dbReference>
<feature type="non-terminal residue" evidence="2">
    <location>
        <position position="23"/>
    </location>
</feature>
<feature type="region of interest" description="Disordered" evidence="1">
    <location>
        <begin position="1"/>
        <end position="23"/>
    </location>
</feature>
<sequence length="23" mass="2588">MEEEKSRSEVGPLEGLEGEQLKL</sequence>
<name>A0A383EJA1_9ZZZZ</name>
<dbReference type="AlphaFoldDB" id="A0A383EJA1"/>
<reference evidence="2" key="1">
    <citation type="submission" date="2018-05" db="EMBL/GenBank/DDBJ databases">
        <authorList>
            <person name="Lanie J.A."/>
            <person name="Ng W.-L."/>
            <person name="Kazmierczak K.M."/>
            <person name="Andrzejewski T.M."/>
            <person name="Davidsen T.M."/>
            <person name="Wayne K.J."/>
            <person name="Tettelin H."/>
            <person name="Glass J.I."/>
            <person name="Rusch D."/>
            <person name="Podicherti R."/>
            <person name="Tsui H.-C.T."/>
            <person name="Winkler M.E."/>
        </authorList>
    </citation>
    <scope>NUCLEOTIDE SEQUENCE</scope>
</reference>
<evidence type="ECO:0000313" key="2">
    <source>
        <dbReference type="EMBL" id="SVE56400.1"/>
    </source>
</evidence>
<gene>
    <name evidence="2" type="ORF">METZ01_LOCUS509254</name>
</gene>
<organism evidence="2">
    <name type="scientific">marine metagenome</name>
    <dbReference type="NCBI Taxonomy" id="408172"/>
    <lineage>
        <taxon>unclassified sequences</taxon>
        <taxon>metagenomes</taxon>
        <taxon>ecological metagenomes</taxon>
    </lineage>
</organism>